<accession>K2RH11</accession>
<organism evidence="1 2">
    <name type="scientific">Macrophomina phaseolina (strain MS6)</name>
    <name type="common">Charcoal rot fungus</name>
    <dbReference type="NCBI Taxonomy" id="1126212"/>
    <lineage>
        <taxon>Eukaryota</taxon>
        <taxon>Fungi</taxon>
        <taxon>Dikarya</taxon>
        <taxon>Ascomycota</taxon>
        <taxon>Pezizomycotina</taxon>
        <taxon>Dothideomycetes</taxon>
        <taxon>Dothideomycetes incertae sedis</taxon>
        <taxon>Botryosphaeriales</taxon>
        <taxon>Botryosphaeriaceae</taxon>
        <taxon>Macrophomina</taxon>
    </lineage>
</organism>
<dbReference type="VEuPathDB" id="FungiDB:MPH_10655"/>
<evidence type="ECO:0008006" key="3">
    <source>
        <dbReference type="Google" id="ProtNLM"/>
    </source>
</evidence>
<dbReference type="InterPro" id="IPR032710">
    <property type="entry name" value="NTF2-like_dom_sf"/>
</dbReference>
<proteinExistence type="predicted"/>
<comment type="caution">
    <text evidence="1">The sequence shown here is derived from an EMBL/GenBank/DDBJ whole genome shotgun (WGS) entry which is preliminary data.</text>
</comment>
<protein>
    <recommendedName>
        <fullName evidence="3">SnoaL-like domain-containing protein</fullName>
    </recommendedName>
</protein>
<dbReference type="HOGENOM" id="CLU_100997_3_0_1"/>
<dbReference type="OrthoDB" id="2820488at2759"/>
<evidence type="ECO:0000313" key="1">
    <source>
        <dbReference type="EMBL" id="EKG12172.1"/>
    </source>
</evidence>
<evidence type="ECO:0000313" key="2">
    <source>
        <dbReference type="Proteomes" id="UP000007129"/>
    </source>
</evidence>
<dbReference type="Gene3D" id="3.10.450.50">
    <property type="match status" value="1"/>
</dbReference>
<reference evidence="1 2" key="1">
    <citation type="journal article" date="2012" name="BMC Genomics">
        <title>Tools to kill: Genome of one of the most destructive plant pathogenic fungi Macrophomina phaseolina.</title>
        <authorList>
            <person name="Islam M.S."/>
            <person name="Haque M.S."/>
            <person name="Islam M.M."/>
            <person name="Emdad E.M."/>
            <person name="Halim A."/>
            <person name="Hossen Q.M.M."/>
            <person name="Hossain M.Z."/>
            <person name="Ahmed B."/>
            <person name="Rahim S."/>
            <person name="Rahman M.S."/>
            <person name="Alam M.M."/>
            <person name="Hou S."/>
            <person name="Wan X."/>
            <person name="Saito J.A."/>
            <person name="Alam M."/>
        </authorList>
    </citation>
    <scope>NUCLEOTIDE SEQUENCE [LARGE SCALE GENOMIC DNA]</scope>
    <source>
        <strain evidence="1 2">MS6</strain>
    </source>
</reference>
<dbReference type="EMBL" id="AHHD01000456">
    <property type="protein sequence ID" value="EKG12172.1"/>
    <property type="molecule type" value="Genomic_DNA"/>
</dbReference>
<name>K2RH11_MACPH</name>
<dbReference type="SUPFAM" id="SSF54427">
    <property type="entry name" value="NTF2-like"/>
    <property type="match status" value="1"/>
</dbReference>
<gene>
    <name evidence="1" type="ORF">MPH_10655</name>
</gene>
<sequence length="177" mass="19504">MIEASLLLQSPSTSSIMVLIKASLLSGLSFSASVIATPFNSLLPLSTAELCPPKYAPADLQRAIFYDFVNTFYTIGNTTEAFLTHVDESYIQHNPAILSGRDAAISALDGYFANANLTIMRTAFDSPYGWIHYRVDQKGLEPTAYIDVYRFNGSCVVEHWDVIQERPANATNPLALF</sequence>
<dbReference type="Proteomes" id="UP000007129">
    <property type="component" value="Unassembled WGS sequence"/>
</dbReference>
<dbReference type="InParanoid" id="K2RH11"/>
<dbReference type="eggNOG" id="ENOG502S62I">
    <property type="taxonomic scope" value="Eukaryota"/>
</dbReference>
<dbReference type="AlphaFoldDB" id="K2RH11"/>